<dbReference type="InterPro" id="IPR036927">
    <property type="entry name" value="Cyt_c_oxase-like_su1_sf"/>
</dbReference>
<dbReference type="GO" id="GO:0016491">
    <property type="term" value="F:oxidoreductase activity"/>
    <property type="evidence" value="ECO:0007669"/>
    <property type="project" value="UniProtKB-KW"/>
</dbReference>
<sequence>MAIENPQPERVNYLNKEYGIGSWLLTTDHKRIALLYLISITFFFFIGGFFALLIRLELLTPAGDLVQADTYNKLFTMHGQVMVFFFLIPSIPAVLGNFLVPMMVGAKDLAFPRINLLSWYIYVIGGILMLHCMATGGVDTGWTFYTPFSTAFSNTKVIEAGLAIFVAGFSSILTGLNFIVTIHRMRAPGMTWSRLPLFIWAHYATSIIQILGTPVIAITLVLVVAERSLHLGIFDPKLGGDPLLFQHLFWFYSHPAVYIMILPSMGVVTEIIACFSRKRIFGYSFVALSSIAIAVFGFLVWAHHMFVAGISVYAALVFSLLSYAVAVPSAVKVFNWTATLYKGSIHYDAPMLYAFGFLGLFTIGGLTGLFLAALGVNMHVHDTYFVIAHFHYIMVGGAVMGYLGGMHFWWPKISGRLYPEGWARLAALIVFIGFNLTFFPQFILGYVGMPRRYYQYPAEFQVLNVLSTAGATILGVGYLLPMIYFLWSMRYGKPAPDNPWNAAGLEWKTASPPPTFNFDQEPVVTWEAYNYEELDAPHREEVPVAG</sequence>
<evidence type="ECO:0000256" key="15">
    <source>
        <dbReference type="RuleBase" id="RU000370"/>
    </source>
</evidence>
<evidence type="ECO:0000256" key="4">
    <source>
        <dbReference type="ARBA" id="ARBA00022617"/>
    </source>
</evidence>
<keyword evidence="3 15" id="KW-0813">Transport</keyword>
<keyword evidence="4 15" id="KW-0349">Heme</keyword>
<dbReference type="InterPro" id="IPR023615">
    <property type="entry name" value="Cyt_c_Oxase_su1_BS"/>
</dbReference>
<dbReference type="Gene3D" id="1.20.210.10">
    <property type="entry name" value="Cytochrome c oxidase-like, subunit I domain"/>
    <property type="match status" value="1"/>
</dbReference>
<comment type="similarity">
    <text evidence="15">Belongs to the heme-copper respiratory oxidase family.</text>
</comment>
<evidence type="ECO:0000256" key="16">
    <source>
        <dbReference type="RuleBase" id="RU363061"/>
    </source>
</evidence>
<dbReference type="NCBIfam" id="TIGR02891">
    <property type="entry name" value="CtaD_CoxA"/>
    <property type="match status" value="1"/>
</dbReference>
<comment type="catalytic activity">
    <reaction evidence="14 16">
        <text>4 Fe(II)-[cytochrome c] + O2 + 8 H(+)(in) = 4 Fe(III)-[cytochrome c] + 2 H2O + 4 H(+)(out)</text>
        <dbReference type="Rhea" id="RHEA:11436"/>
        <dbReference type="Rhea" id="RHEA-COMP:10350"/>
        <dbReference type="Rhea" id="RHEA-COMP:14399"/>
        <dbReference type="ChEBI" id="CHEBI:15377"/>
        <dbReference type="ChEBI" id="CHEBI:15378"/>
        <dbReference type="ChEBI" id="CHEBI:15379"/>
        <dbReference type="ChEBI" id="CHEBI:29033"/>
        <dbReference type="ChEBI" id="CHEBI:29034"/>
        <dbReference type="EC" id="7.1.1.9"/>
    </reaction>
</comment>
<evidence type="ECO:0000256" key="6">
    <source>
        <dbReference type="ARBA" id="ARBA00022692"/>
    </source>
</evidence>
<feature type="transmembrane region" description="Helical" evidence="16">
    <location>
        <begin position="33"/>
        <end position="54"/>
    </location>
</feature>
<dbReference type="PROSITE" id="PS50855">
    <property type="entry name" value="COX1"/>
    <property type="match status" value="1"/>
</dbReference>
<feature type="transmembrane region" description="Helical" evidence="16">
    <location>
        <begin position="422"/>
        <end position="443"/>
    </location>
</feature>
<dbReference type="GO" id="GO:0006119">
    <property type="term" value="P:oxidative phosphorylation"/>
    <property type="evidence" value="ECO:0007669"/>
    <property type="project" value="UniProtKB-UniPathway"/>
</dbReference>
<dbReference type="EMBL" id="OMOD01000197">
    <property type="protein sequence ID" value="SPF50006.1"/>
    <property type="molecule type" value="Genomic_DNA"/>
</dbReference>
<evidence type="ECO:0000313" key="19">
    <source>
        <dbReference type="Proteomes" id="UP000238701"/>
    </source>
</evidence>
<evidence type="ECO:0000256" key="10">
    <source>
        <dbReference type="ARBA" id="ARBA00022989"/>
    </source>
</evidence>
<keyword evidence="11 16" id="KW-0408">Iron</keyword>
<evidence type="ECO:0000256" key="3">
    <source>
        <dbReference type="ARBA" id="ARBA00022448"/>
    </source>
</evidence>
<comment type="pathway">
    <text evidence="2 16">Energy metabolism; oxidative phosphorylation.</text>
</comment>
<reference evidence="19" key="1">
    <citation type="submission" date="2018-02" db="EMBL/GenBank/DDBJ databases">
        <authorList>
            <person name="Hausmann B."/>
        </authorList>
    </citation>
    <scope>NUCLEOTIDE SEQUENCE [LARGE SCALE GENOMIC DNA]</scope>
    <source>
        <strain evidence="19">Peat soil MAG SbA1</strain>
    </source>
</reference>
<dbReference type="PROSITE" id="PS00077">
    <property type="entry name" value="COX1_CUB"/>
    <property type="match status" value="1"/>
</dbReference>
<keyword evidence="9 15" id="KW-0249">Electron transport</keyword>
<dbReference type="GO" id="GO:0022904">
    <property type="term" value="P:respiratory electron transport chain"/>
    <property type="evidence" value="ECO:0007669"/>
    <property type="project" value="TreeGrafter"/>
</dbReference>
<feature type="transmembrane region" description="Helical" evidence="16">
    <location>
        <begin position="307"/>
        <end position="331"/>
    </location>
</feature>
<keyword evidence="7 16" id="KW-0479">Metal-binding</keyword>
<dbReference type="SUPFAM" id="SSF81442">
    <property type="entry name" value="Cytochrome c oxidase subunit I-like"/>
    <property type="match status" value="1"/>
</dbReference>
<evidence type="ECO:0000259" key="17">
    <source>
        <dbReference type="PROSITE" id="PS50855"/>
    </source>
</evidence>
<feature type="transmembrane region" description="Helical" evidence="16">
    <location>
        <begin position="386"/>
        <end position="410"/>
    </location>
</feature>
<keyword evidence="18" id="KW-0560">Oxidoreductase</keyword>
<feature type="transmembrane region" description="Helical" evidence="16">
    <location>
        <begin position="158"/>
        <end position="180"/>
    </location>
</feature>
<name>A0A2U3LDR8_9BACT</name>
<dbReference type="GO" id="GO:0005886">
    <property type="term" value="C:plasma membrane"/>
    <property type="evidence" value="ECO:0007669"/>
    <property type="project" value="UniProtKB-SubCell"/>
</dbReference>
<accession>A0A2U3LDR8</accession>
<feature type="transmembrane region" description="Helical" evidence="16">
    <location>
        <begin position="280"/>
        <end position="301"/>
    </location>
</feature>
<keyword evidence="10 16" id="KW-1133">Transmembrane helix</keyword>
<keyword evidence="12 16" id="KW-0186">Copper</keyword>
<organism evidence="18 19">
    <name type="scientific">Candidatus Sulfotelmatobacter kueseliae</name>
    <dbReference type="NCBI Taxonomy" id="2042962"/>
    <lineage>
        <taxon>Bacteria</taxon>
        <taxon>Pseudomonadati</taxon>
        <taxon>Acidobacteriota</taxon>
        <taxon>Terriglobia</taxon>
        <taxon>Terriglobales</taxon>
        <taxon>Candidatus Korobacteraceae</taxon>
        <taxon>Candidatus Sulfotelmatobacter</taxon>
    </lineage>
</organism>
<evidence type="ECO:0000313" key="18">
    <source>
        <dbReference type="EMBL" id="SPF50006.1"/>
    </source>
</evidence>
<feature type="transmembrane region" description="Helical" evidence="16">
    <location>
        <begin position="81"/>
        <end position="104"/>
    </location>
</feature>
<evidence type="ECO:0000256" key="5">
    <source>
        <dbReference type="ARBA" id="ARBA00022660"/>
    </source>
</evidence>
<keyword evidence="16" id="KW-1003">Cell membrane</keyword>
<evidence type="ECO:0000256" key="14">
    <source>
        <dbReference type="ARBA" id="ARBA00047816"/>
    </source>
</evidence>
<comment type="function">
    <text evidence="16">Cytochrome c oxidase is the component of the respiratory chain that catalyzes the reduction of oxygen to water. Subunits 1-3 form the functional core of the enzyme complex. CO I is the catalytic subunit of the enzyme. Electrons originating in cytochrome c are transferred via the copper A center of subunit 2 and heme A of subunit 1 to the bimetallic center formed by heme A3 and copper B.</text>
</comment>
<gene>
    <name evidence="18" type="primary">ctaD</name>
    <name evidence="18" type="ORF">SBA1_980012</name>
</gene>
<keyword evidence="6 15" id="KW-0812">Transmembrane</keyword>
<feature type="transmembrane region" description="Helical" evidence="16">
    <location>
        <begin position="200"/>
        <end position="224"/>
    </location>
</feature>
<dbReference type="Pfam" id="PF00115">
    <property type="entry name" value="COX1"/>
    <property type="match status" value="1"/>
</dbReference>
<feature type="transmembrane region" description="Helical" evidence="16">
    <location>
        <begin position="352"/>
        <end position="374"/>
    </location>
</feature>
<dbReference type="OrthoDB" id="9759913at2"/>
<dbReference type="GO" id="GO:0020037">
    <property type="term" value="F:heme binding"/>
    <property type="evidence" value="ECO:0007669"/>
    <property type="project" value="InterPro"/>
</dbReference>
<dbReference type="Proteomes" id="UP000238701">
    <property type="component" value="Unassembled WGS sequence"/>
</dbReference>
<dbReference type="UniPathway" id="UPA00705"/>
<keyword evidence="8" id="KW-1278">Translocase</keyword>
<protein>
    <recommendedName>
        <fullName evidence="16">Cytochrome c oxidase subunit 1</fullName>
        <ecNumber evidence="16">7.1.1.9</ecNumber>
    </recommendedName>
</protein>
<evidence type="ECO:0000256" key="9">
    <source>
        <dbReference type="ARBA" id="ARBA00022982"/>
    </source>
</evidence>
<dbReference type="GO" id="GO:0015990">
    <property type="term" value="P:electron transport coupled proton transport"/>
    <property type="evidence" value="ECO:0007669"/>
    <property type="project" value="InterPro"/>
</dbReference>
<dbReference type="PRINTS" id="PR01165">
    <property type="entry name" value="CYCOXIDASEI"/>
</dbReference>
<dbReference type="PANTHER" id="PTHR10422:SF18">
    <property type="entry name" value="CYTOCHROME C OXIDASE SUBUNIT 1"/>
    <property type="match status" value="1"/>
</dbReference>
<evidence type="ECO:0000256" key="11">
    <source>
        <dbReference type="ARBA" id="ARBA00023004"/>
    </source>
</evidence>
<feature type="transmembrane region" description="Helical" evidence="16">
    <location>
        <begin position="116"/>
        <end position="138"/>
    </location>
</feature>
<evidence type="ECO:0000256" key="8">
    <source>
        <dbReference type="ARBA" id="ARBA00022967"/>
    </source>
</evidence>
<dbReference type="GO" id="GO:0046872">
    <property type="term" value="F:metal ion binding"/>
    <property type="evidence" value="ECO:0007669"/>
    <property type="project" value="UniProtKB-KW"/>
</dbReference>
<dbReference type="InterPro" id="IPR014241">
    <property type="entry name" value="Cyt_c_oxidase_su1_bac"/>
</dbReference>
<feature type="transmembrane region" description="Helical" evidence="16">
    <location>
        <begin position="244"/>
        <end position="268"/>
    </location>
</feature>
<evidence type="ECO:0000256" key="2">
    <source>
        <dbReference type="ARBA" id="ARBA00004673"/>
    </source>
</evidence>
<dbReference type="GO" id="GO:0004129">
    <property type="term" value="F:cytochrome-c oxidase activity"/>
    <property type="evidence" value="ECO:0007669"/>
    <property type="project" value="UniProtKB-EC"/>
</dbReference>
<proteinExistence type="inferred from homology"/>
<evidence type="ECO:0000256" key="7">
    <source>
        <dbReference type="ARBA" id="ARBA00022723"/>
    </source>
</evidence>
<dbReference type="PANTHER" id="PTHR10422">
    <property type="entry name" value="CYTOCHROME C OXIDASE SUBUNIT 1"/>
    <property type="match status" value="1"/>
</dbReference>
<feature type="transmembrane region" description="Helical" evidence="16">
    <location>
        <begin position="463"/>
        <end position="487"/>
    </location>
</feature>
<dbReference type="InterPro" id="IPR023616">
    <property type="entry name" value="Cyt_c_oxase-like_su1_dom"/>
</dbReference>
<dbReference type="AlphaFoldDB" id="A0A2U3LDR8"/>
<keyword evidence="5 15" id="KW-0679">Respiratory chain</keyword>
<feature type="domain" description="Cytochrome oxidase subunit I profile" evidence="17">
    <location>
        <begin position="23"/>
        <end position="525"/>
    </location>
</feature>
<keyword evidence="13 16" id="KW-0472">Membrane</keyword>
<evidence type="ECO:0000256" key="12">
    <source>
        <dbReference type="ARBA" id="ARBA00023008"/>
    </source>
</evidence>
<dbReference type="EC" id="7.1.1.9" evidence="16"/>
<comment type="subcellular location">
    <subcellularLocation>
        <location evidence="16">Cell membrane</location>
        <topology evidence="16">Multi-pass membrane protein</topology>
    </subcellularLocation>
    <subcellularLocation>
        <location evidence="1">Membrane</location>
        <topology evidence="1">Multi-pass membrane protein</topology>
    </subcellularLocation>
</comment>
<dbReference type="InterPro" id="IPR000883">
    <property type="entry name" value="Cyt_C_Oxase_1"/>
</dbReference>
<evidence type="ECO:0000256" key="13">
    <source>
        <dbReference type="ARBA" id="ARBA00023136"/>
    </source>
</evidence>
<evidence type="ECO:0000256" key="1">
    <source>
        <dbReference type="ARBA" id="ARBA00004141"/>
    </source>
</evidence>